<dbReference type="RefSeq" id="WP_045956258.1">
    <property type="nucleotide sequence ID" value="NZ_JXXV01000024.1"/>
</dbReference>
<dbReference type="PATRIC" id="fig|579748.3.peg.2792"/>
<name>A0A0F4NHM7_9VIBR</name>
<protein>
    <submittedName>
        <fullName evidence="2">VSK receptor</fullName>
    </submittedName>
</protein>
<keyword evidence="1" id="KW-1133">Transmembrane helix</keyword>
<proteinExistence type="predicted"/>
<organism evidence="2 3">
    <name type="scientific">Vibrio galatheae</name>
    <dbReference type="NCBI Taxonomy" id="579748"/>
    <lineage>
        <taxon>Bacteria</taxon>
        <taxon>Pseudomonadati</taxon>
        <taxon>Pseudomonadota</taxon>
        <taxon>Gammaproteobacteria</taxon>
        <taxon>Vibrionales</taxon>
        <taxon>Vibrionaceae</taxon>
        <taxon>Vibrio</taxon>
    </lineage>
</organism>
<sequence>MDWVSDLFQQFLDAIIALFMGLSEIAKDIVYWFFDLIMTVVDTLLATAIAFFEPIDIGQYMSGFPPEAAWVLAQIGLPQALGMIVSSIGIRIILQLIPFTRLGS</sequence>
<dbReference type="STRING" id="579748.TW81_13505"/>
<evidence type="ECO:0000256" key="1">
    <source>
        <dbReference type="SAM" id="Phobius"/>
    </source>
</evidence>
<dbReference type="OrthoDB" id="9154706at2"/>
<gene>
    <name evidence="2" type="ORF">TW81_13505</name>
</gene>
<comment type="caution">
    <text evidence="2">The sequence shown here is derived from an EMBL/GenBank/DDBJ whole genome shotgun (WGS) entry which is preliminary data.</text>
</comment>
<dbReference type="AlphaFoldDB" id="A0A0F4NHM7"/>
<evidence type="ECO:0000313" key="2">
    <source>
        <dbReference type="EMBL" id="KJY82424.1"/>
    </source>
</evidence>
<reference evidence="2 3" key="1">
    <citation type="journal article" date="2015" name="BMC Genomics">
        <title>Genome mining reveals unlocked bioactive potential of marine Gram-negative bacteria.</title>
        <authorList>
            <person name="Machado H."/>
            <person name="Sonnenschein E.C."/>
            <person name="Melchiorsen J."/>
            <person name="Gram L."/>
        </authorList>
    </citation>
    <scope>NUCLEOTIDE SEQUENCE [LARGE SCALE GENOMIC DNA]</scope>
    <source>
        <strain evidence="2 3">S2757</strain>
    </source>
</reference>
<accession>A0A0F4NHM7</accession>
<dbReference type="EMBL" id="JXXV01000024">
    <property type="protein sequence ID" value="KJY82424.1"/>
    <property type="molecule type" value="Genomic_DNA"/>
</dbReference>
<keyword evidence="3" id="KW-1185">Reference proteome</keyword>
<keyword evidence="1" id="KW-0472">Membrane</keyword>
<keyword evidence="2" id="KW-0675">Receptor</keyword>
<evidence type="ECO:0000313" key="3">
    <source>
        <dbReference type="Proteomes" id="UP000033673"/>
    </source>
</evidence>
<feature type="transmembrane region" description="Helical" evidence="1">
    <location>
        <begin position="72"/>
        <end position="94"/>
    </location>
</feature>
<feature type="transmembrane region" description="Helical" evidence="1">
    <location>
        <begin position="29"/>
        <end position="52"/>
    </location>
</feature>
<keyword evidence="1" id="KW-0812">Transmembrane</keyword>
<dbReference type="Proteomes" id="UP000033673">
    <property type="component" value="Unassembled WGS sequence"/>
</dbReference>